<accession>A0A2J8WCQ1</accession>
<name>A0A2J8WCQ1_PONAB</name>
<sequence>MRGMEILGNLCKAEDNGVLICEYVDQDSYREIICHLTLPDVLLVISTLEVLYMLTEMGDVACTKIAKVEKSIAAVKLIEHPSSSHQMLSEIRPQAIEQVQTQTHVASAPASRAVVAQHVAPPPGIVEIDSEKFACQWLNAHFEVNPDCSVSRAEMYSEYLSTCSKLARGGILTSTGFYKCLRTVFPNHTVKRVEDSSNNGQAHIHVVGVKRRAIPLPIQMYYQQQPVSTSVVRVDSVPDVSPAPSPAGIPHGSQTIGNHFQRTPVTNQSSNLTATQMSFPVQGVHTVAQTVSRIPQNPSIHTHQQQNAPVTVIQNKAPIPCEVVKATVIQNSIPQTGVPVSIAVGGGPPQSSVVQNHSTGPQPVTVVNSQTLLHHPSVIPQQSPLHTVVPGQIPSGTPVTVIQQAVPQSHIFGRVQNIPACTSTVSQGQQLITTSPQPVQTSSQQTSAGSQSQDTVIIAPPQYVTTSASNIVSATSVQNFQVATGQMVTIAGVPSPQASRVGFQNIAPKPLPSQQVSSTVVQQPIQQPQQPTQQSVVIVSQPAQQGQTYAPAIHQIVLANPAALPAGQTVQLTGQPNITPSSSPSPVPATNNQVPTAMSSSSTPQSQGPPPTVSQMLSVKRQQQQQHSPAPPPQQVQVQVQQPQQVQMQVQPQQSNAGVGQPASGESSLIKQLLLPKRGPSTPGGKLILPAPQIPPPNNARAPSPQVVYQVASNQATGFGVQGQTPAQQLLVGQQNVQLVPSAMPPTGGVQTVPISNLQILPGPLISNSPATIFQGTSGNQVTITVVPNTSFATATVSQGNATQLIAPAGITMSGTQTGVGLPVQTLPATQASPAGQSSCTTATPPFKGDKIICQKEEEAKEATGLHVHERKIEVMENPSCRRGATNTSNGDTKENEMHVGSLLNGRKYSDSSLPPSNSGKIQSETNQCSLISNGPSLELGENGASGKQNSEQIDMQDIKSDLKKPLVNGICDFDKGDGSHLSKNIPNHKTSNHVGNGEISPMEPQGTLDITQQDTAKGDQLERISNGPVLTLGGSSSASSIQEASNAATQQFSGTDLLNGPLASSLNSDVPQQRPSVVVSPHSTTSVIQGHQIIAVPDSGSKVSHSPALSSDVRSTNGTAECKTVKRPAEDNDRETVTGIPNKVGVRIVTISDPNNAGCSATMVAVPAGADPSTVAKVAIESAVQQKQQHPPTYVQNVVPQNTPMPPSPAVQVQGQPNSSQPSPFSGSSQPGDPMRKPGQNFMCLWQSCKKWFQTPSQVFYHAATEHGGKDVYPGQCLWEGCEPFQRQRFSFITHLQDKHCSKDALLAGLKQDEPGQAGSQKSSTKQPTVGGTSSTPRAQKAIVNHPSAALMALRRGSRNLVFRDFTDEKEGPITKHIRLTAALILKNIGKYSECGRRLLKRHENNLSVLAISNMEASSTLAKCLYELNFTVQSKEQEKDSEMLQ</sequence>
<evidence type="ECO:0000256" key="4">
    <source>
        <dbReference type="ARBA" id="ARBA00023242"/>
    </source>
</evidence>
<evidence type="ECO:0000259" key="6">
    <source>
        <dbReference type="PROSITE" id="PS51526"/>
    </source>
</evidence>
<dbReference type="PROSITE" id="PS51526">
    <property type="entry name" value="RFX_DBD"/>
    <property type="match status" value="1"/>
</dbReference>
<evidence type="ECO:0000256" key="2">
    <source>
        <dbReference type="ARBA" id="ARBA00023015"/>
    </source>
</evidence>
<feature type="compositionally biased region" description="Polar residues" evidence="5">
    <location>
        <begin position="911"/>
        <end position="924"/>
    </location>
</feature>
<feature type="compositionally biased region" description="Polar residues" evidence="5">
    <location>
        <begin position="1102"/>
        <end position="1120"/>
    </location>
</feature>
<dbReference type="InterPro" id="IPR003150">
    <property type="entry name" value="DNA-bd_RFX"/>
</dbReference>
<comment type="caution">
    <text evidence="7">The sequence shown here is derived from an EMBL/GenBank/DDBJ whole genome shotgun (WGS) entry which is preliminary data.</text>
</comment>
<evidence type="ECO:0000256" key="3">
    <source>
        <dbReference type="ARBA" id="ARBA00023163"/>
    </source>
</evidence>
<dbReference type="InterPro" id="IPR036388">
    <property type="entry name" value="WH-like_DNA-bd_sf"/>
</dbReference>
<feature type="compositionally biased region" description="Low complexity" evidence="5">
    <location>
        <begin position="1213"/>
        <end position="1234"/>
    </location>
</feature>
<dbReference type="Pfam" id="PF02257">
    <property type="entry name" value="RFX_DNA_binding"/>
    <property type="match status" value="1"/>
</dbReference>
<dbReference type="PANTHER" id="PTHR22970">
    <property type="entry name" value="AT-RICH INTERACTIVE DOMAIN-CONTAINING PROTEIN 2"/>
    <property type="match status" value="1"/>
</dbReference>
<evidence type="ECO:0000313" key="7">
    <source>
        <dbReference type="EMBL" id="PNJ67545.1"/>
    </source>
</evidence>
<keyword evidence="4" id="KW-0539">Nucleus</keyword>
<keyword evidence="3" id="KW-0804">Transcription</keyword>
<feature type="region of interest" description="Disordered" evidence="5">
    <location>
        <begin position="1314"/>
        <end position="1339"/>
    </location>
</feature>
<dbReference type="FunFam" id="1.10.10.10:FF:000253">
    <property type="entry name" value="AT-rich interactive domain-containing protein 2"/>
    <property type="match status" value="1"/>
</dbReference>
<feature type="region of interest" description="Disordered" evidence="5">
    <location>
        <begin position="432"/>
        <end position="454"/>
    </location>
</feature>
<feature type="compositionally biased region" description="Polar residues" evidence="5">
    <location>
        <begin position="1319"/>
        <end position="1339"/>
    </location>
</feature>
<dbReference type="GO" id="GO:0006325">
    <property type="term" value="P:chromatin organization"/>
    <property type="evidence" value="ECO:0007669"/>
    <property type="project" value="UniProtKB-KW"/>
</dbReference>
<reference evidence="7" key="1">
    <citation type="submission" date="2017-12" db="EMBL/GenBank/DDBJ databases">
        <title>High-resolution comparative analysis of great ape genomes.</title>
        <authorList>
            <person name="Pollen A."/>
            <person name="Hastie A."/>
            <person name="Hormozdiari F."/>
            <person name="Dougherty M."/>
            <person name="Liu R."/>
            <person name="Chaisson M."/>
            <person name="Hoppe E."/>
            <person name="Hill C."/>
            <person name="Pang A."/>
            <person name="Hillier L."/>
            <person name="Baker C."/>
            <person name="Armstrong J."/>
            <person name="Shendure J."/>
            <person name="Paten B."/>
            <person name="Wilson R."/>
            <person name="Chao H."/>
            <person name="Schneider V."/>
            <person name="Ventura M."/>
            <person name="Kronenberg Z."/>
            <person name="Murali S."/>
            <person name="Gordon D."/>
            <person name="Cantsilieris S."/>
            <person name="Munson K."/>
            <person name="Nelson B."/>
            <person name="Raja A."/>
            <person name="Underwood J."/>
            <person name="Diekhans M."/>
            <person name="Fiddes I."/>
            <person name="Haussler D."/>
            <person name="Eichler E."/>
        </authorList>
    </citation>
    <scope>NUCLEOTIDE SEQUENCE [LARGE SCALE GENOMIC DNA]</scope>
    <source>
        <strain evidence="7">Susie</strain>
    </source>
</reference>
<feature type="region of interest" description="Disordered" evidence="5">
    <location>
        <begin position="572"/>
        <end position="667"/>
    </location>
</feature>
<dbReference type="GO" id="GO:0003677">
    <property type="term" value="F:DNA binding"/>
    <property type="evidence" value="ECO:0007669"/>
    <property type="project" value="InterPro"/>
</dbReference>
<keyword evidence="2" id="KW-0805">Transcription regulation</keyword>
<feature type="region of interest" description="Disordered" evidence="5">
    <location>
        <begin position="875"/>
        <end position="897"/>
    </location>
</feature>
<proteinExistence type="predicted"/>
<dbReference type="EMBL" id="NDHI03003395">
    <property type="protein sequence ID" value="PNJ67545.1"/>
    <property type="molecule type" value="Genomic_DNA"/>
</dbReference>
<evidence type="ECO:0000256" key="1">
    <source>
        <dbReference type="ARBA" id="ARBA00022853"/>
    </source>
</evidence>
<feature type="region of interest" description="Disordered" evidence="5">
    <location>
        <begin position="1183"/>
        <end position="1240"/>
    </location>
</feature>
<feature type="compositionally biased region" description="Low complexity" evidence="5">
    <location>
        <begin position="635"/>
        <end position="654"/>
    </location>
</feature>
<dbReference type="SUPFAM" id="SSF46785">
    <property type="entry name" value="Winged helix' DNA-binding domain"/>
    <property type="match status" value="1"/>
</dbReference>
<evidence type="ECO:0000256" key="5">
    <source>
        <dbReference type="SAM" id="MobiDB-lite"/>
    </source>
</evidence>
<dbReference type="PANTHER" id="PTHR22970:SF14">
    <property type="entry name" value="AT-RICH INTERACTIVE DOMAIN-CONTAINING PROTEIN 2"/>
    <property type="match status" value="1"/>
</dbReference>
<dbReference type="InterPro" id="IPR013087">
    <property type="entry name" value="Znf_C2H2_type"/>
</dbReference>
<dbReference type="InterPro" id="IPR036390">
    <property type="entry name" value="WH_DNA-bd_sf"/>
</dbReference>
<keyword evidence="1" id="KW-0156">Chromatin regulator</keyword>
<protein>
    <submittedName>
        <fullName evidence="7">ARID2 isoform 7</fullName>
    </submittedName>
</protein>
<feature type="region of interest" description="Disordered" evidence="5">
    <location>
        <begin position="1099"/>
        <end position="1121"/>
    </location>
</feature>
<dbReference type="PROSITE" id="PS00028">
    <property type="entry name" value="ZINC_FINGER_C2H2_1"/>
    <property type="match status" value="1"/>
</dbReference>
<dbReference type="GO" id="GO:0006355">
    <property type="term" value="P:regulation of DNA-templated transcription"/>
    <property type="evidence" value="ECO:0007669"/>
    <property type="project" value="InterPro"/>
</dbReference>
<feature type="compositionally biased region" description="Polar residues" evidence="5">
    <location>
        <begin position="1184"/>
        <end position="1203"/>
    </location>
</feature>
<feature type="compositionally biased region" description="Low complexity" evidence="5">
    <location>
        <begin position="595"/>
        <end position="606"/>
    </location>
</feature>
<feature type="region of interest" description="Disordered" evidence="5">
    <location>
        <begin position="931"/>
        <end position="950"/>
    </location>
</feature>
<feature type="domain" description="RFX-type winged-helix" evidence="6">
    <location>
        <begin position="134"/>
        <end position="213"/>
    </location>
</feature>
<dbReference type="InterPro" id="IPR052406">
    <property type="entry name" value="Chromatin_Remodeling_Comp"/>
</dbReference>
<feature type="compositionally biased region" description="Low complexity" evidence="5">
    <location>
        <begin position="433"/>
        <end position="453"/>
    </location>
</feature>
<feature type="region of interest" description="Disordered" evidence="5">
    <location>
        <begin position="905"/>
        <end position="924"/>
    </location>
</feature>
<dbReference type="Gene3D" id="1.10.10.10">
    <property type="entry name" value="Winged helix-like DNA-binding domain superfamily/Winged helix DNA-binding domain"/>
    <property type="match status" value="1"/>
</dbReference>
<organism evidence="7">
    <name type="scientific">Pongo abelii</name>
    <name type="common">Sumatran orangutan</name>
    <name type="synonym">Pongo pygmaeus abelii</name>
    <dbReference type="NCBI Taxonomy" id="9601"/>
    <lineage>
        <taxon>Eukaryota</taxon>
        <taxon>Metazoa</taxon>
        <taxon>Chordata</taxon>
        <taxon>Craniata</taxon>
        <taxon>Vertebrata</taxon>
        <taxon>Euteleostomi</taxon>
        <taxon>Mammalia</taxon>
        <taxon>Eutheria</taxon>
        <taxon>Euarchontoglires</taxon>
        <taxon>Primates</taxon>
        <taxon>Haplorrhini</taxon>
        <taxon>Catarrhini</taxon>
        <taxon>Hominidae</taxon>
        <taxon>Pongo</taxon>
    </lineage>
</organism>
<gene>
    <name evidence="7" type="ORF">CR201_G0011665</name>
</gene>